<evidence type="ECO:0008006" key="5">
    <source>
        <dbReference type="Google" id="ProtNLM"/>
    </source>
</evidence>
<evidence type="ECO:0000256" key="1">
    <source>
        <dbReference type="SAM" id="MobiDB-lite"/>
    </source>
</evidence>
<feature type="transmembrane region" description="Helical" evidence="2">
    <location>
        <begin position="180"/>
        <end position="201"/>
    </location>
</feature>
<organism evidence="3 4">
    <name type="scientific">Chaetomidium leptoderma</name>
    <dbReference type="NCBI Taxonomy" id="669021"/>
    <lineage>
        <taxon>Eukaryota</taxon>
        <taxon>Fungi</taxon>
        <taxon>Dikarya</taxon>
        <taxon>Ascomycota</taxon>
        <taxon>Pezizomycotina</taxon>
        <taxon>Sordariomycetes</taxon>
        <taxon>Sordariomycetidae</taxon>
        <taxon>Sordariales</taxon>
        <taxon>Chaetomiaceae</taxon>
        <taxon>Chaetomidium</taxon>
    </lineage>
</organism>
<keyword evidence="2" id="KW-1133">Transmembrane helix</keyword>
<evidence type="ECO:0000313" key="3">
    <source>
        <dbReference type="EMBL" id="KAK4153925.1"/>
    </source>
</evidence>
<evidence type="ECO:0000313" key="4">
    <source>
        <dbReference type="Proteomes" id="UP001302745"/>
    </source>
</evidence>
<feature type="transmembrane region" description="Helical" evidence="2">
    <location>
        <begin position="310"/>
        <end position="336"/>
    </location>
</feature>
<feature type="region of interest" description="Disordered" evidence="1">
    <location>
        <begin position="1"/>
        <end position="78"/>
    </location>
</feature>
<feature type="compositionally biased region" description="Basic and acidic residues" evidence="1">
    <location>
        <begin position="22"/>
        <end position="38"/>
    </location>
</feature>
<name>A0AAN6VMC6_9PEZI</name>
<feature type="compositionally biased region" description="Basic and acidic residues" evidence="1">
    <location>
        <begin position="257"/>
        <end position="266"/>
    </location>
</feature>
<feature type="transmembrane region" description="Helical" evidence="2">
    <location>
        <begin position="419"/>
        <end position="438"/>
    </location>
</feature>
<feature type="transmembrane region" description="Helical" evidence="2">
    <location>
        <begin position="389"/>
        <end position="407"/>
    </location>
</feature>
<gene>
    <name evidence="3" type="ORF">C8A00DRAFT_43240</name>
</gene>
<reference evidence="3" key="2">
    <citation type="submission" date="2023-05" db="EMBL/GenBank/DDBJ databases">
        <authorList>
            <consortium name="Lawrence Berkeley National Laboratory"/>
            <person name="Steindorff A."/>
            <person name="Hensen N."/>
            <person name="Bonometti L."/>
            <person name="Westerberg I."/>
            <person name="Brannstrom I.O."/>
            <person name="Guillou S."/>
            <person name="Cros-Aarteil S."/>
            <person name="Calhoun S."/>
            <person name="Haridas S."/>
            <person name="Kuo A."/>
            <person name="Mondo S."/>
            <person name="Pangilinan J."/>
            <person name="Riley R."/>
            <person name="Labutti K."/>
            <person name="Andreopoulos B."/>
            <person name="Lipzen A."/>
            <person name="Chen C."/>
            <person name="Yanf M."/>
            <person name="Daum C."/>
            <person name="Ng V."/>
            <person name="Clum A."/>
            <person name="Ohm R."/>
            <person name="Martin F."/>
            <person name="Silar P."/>
            <person name="Natvig D."/>
            <person name="Lalanne C."/>
            <person name="Gautier V."/>
            <person name="Ament-Velasquez S.L."/>
            <person name="Kruys A."/>
            <person name="Hutchinson M.I."/>
            <person name="Powell A.J."/>
            <person name="Barry K."/>
            <person name="Miller A.N."/>
            <person name="Grigoriev I.V."/>
            <person name="Debuchy R."/>
            <person name="Gladieux P."/>
            <person name="Thoren M.H."/>
            <person name="Johannesson H."/>
        </authorList>
    </citation>
    <scope>NUCLEOTIDE SEQUENCE</scope>
    <source>
        <strain evidence="3">CBS 538.74</strain>
    </source>
</reference>
<feature type="transmembrane region" description="Helical" evidence="2">
    <location>
        <begin position="140"/>
        <end position="168"/>
    </location>
</feature>
<keyword evidence="2" id="KW-0472">Membrane</keyword>
<comment type="caution">
    <text evidence="3">The sequence shown here is derived from an EMBL/GenBank/DDBJ whole genome shotgun (WGS) entry which is preliminary data.</text>
</comment>
<sequence length="462" mass="51238">MRSHGPFSFLHHTTRYTPAIITRKEPQRQQQQKQKEQEQTNQNRPPSQSPVSPGHLTPKTTVAEKTTNTKTEDENETATRIYHVWRSRDNRKGRHKAVVITTAAAGQGSKPHDGAGNEGQLKKLVLGLVRLVTQFPVWDVSFLVAVVFVLGSVVWCINGCFVWLPLVAPASEFPGETDQAAGILAFVGATVFEVGSVLMLLEAVNAERSDCFGWALEESLEDYGLRLRPRHEGCHHHHQNRRALLRGGAAQPGGLPEQKRGDGKTGTEKERRWYVLSGFLHLFITRGTYTKSWLWWPTWQEVRTHYIKEIGFLASSVQLLAASIFWISGFTALPPIYNALSVPAMNGVYWVPQVVGGTGFIVSGLMFMAEVQDKWYKPAPKTLGWHVGFWNLIGGIGFTLCPAVGFGSQSSSALEYASGLSTFVGSWAFLVGSVAQWYESLDKYALSVEDSPSWLQVGEKAV</sequence>
<dbReference type="Proteomes" id="UP001302745">
    <property type="component" value="Unassembled WGS sequence"/>
</dbReference>
<feature type="transmembrane region" description="Helical" evidence="2">
    <location>
        <begin position="348"/>
        <end position="369"/>
    </location>
</feature>
<feature type="region of interest" description="Disordered" evidence="1">
    <location>
        <begin position="247"/>
        <end position="266"/>
    </location>
</feature>
<feature type="compositionally biased region" description="Low complexity" evidence="1">
    <location>
        <begin position="57"/>
        <end position="69"/>
    </location>
</feature>
<keyword evidence="4" id="KW-1185">Reference proteome</keyword>
<dbReference type="EMBL" id="MU856926">
    <property type="protein sequence ID" value="KAK4153925.1"/>
    <property type="molecule type" value="Genomic_DNA"/>
</dbReference>
<dbReference type="AlphaFoldDB" id="A0AAN6VMC6"/>
<accession>A0AAN6VMC6</accession>
<keyword evidence="2" id="KW-0812">Transmembrane</keyword>
<evidence type="ECO:0000256" key="2">
    <source>
        <dbReference type="SAM" id="Phobius"/>
    </source>
</evidence>
<reference evidence="3" key="1">
    <citation type="journal article" date="2023" name="Mol. Phylogenet. Evol.">
        <title>Genome-scale phylogeny and comparative genomics of the fungal order Sordariales.</title>
        <authorList>
            <person name="Hensen N."/>
            <person name="Bonometti L."/>
            <person name="Westerberg I."/>
            <person name="Brannstrom I.O."/>
            <person name="Guillou S."/>
            <person name="Cros-Aarteil S."/>
            <person name="Calhoun S."/>
            <person name="Haridas S."/>
            <person name="Kuo A."/>
            <person name="Mondo S."/>
            <person name="Pangilinan J."/>
            <person name="Riley R."/>
            <person name="LaButti K."/>
            <person name="Andreopoulos B."/>
            <person name="Lipzen A."/>
            <person name="Chen C."/>
            <person name="Yan M."/>
            <person name="Daum C."/>
            <person name="Ng V."/>
            <person name="Clum A."/>
            <person name="Steindorff A."/>
            <person name="Ohm R.A."/>
            <person name="Martin F."/>
            <person name="Silar P."/>
            <person name="Natvig D.O."/>
            <person name="Lalanne C."/>
            <person name="Gautier V."/>
            <person name="Ament-Velasquez S.L."/>
            <person name="Kruys A."/>
            <person name="Hutchinson M.I."/>
            <person name="Powell A.J."/>
            <person name="Barry K."/>
            <person name="Miller A.N."/>
            <person name="Grigoriev I.V."/>
            <person name="Debuchy R."/>
            <person name="Gladieux P."/>
            <person name="Hiltunen Thoren M."/>
            <person name="Johannesson H."/>
        </authorList>
    </citation>
    <scope>NUCLEOTIDE SEQUENCE</scope>
    <source>
        <strain evidence="3">CBS 538.74</strain>
    </source>
</reference>
<proteinExistence type="predicted"/>
<protein>
    <recommendedName>
        <fullName evidence="5">Integral membrane protein</fullName>
    </recommendedName>
</protein>